<dbReference type="InterPro" id="IPR005548">
    <property type="entry name" value="Cell_div_FtsQ/DivIB_C"/>
</dbReference>
<feature type="compositionally biased region" description="Acidic residues" evidence="9">
    <location>
        <begin position="59"/>
        <end position="106"/>
    </location>
</feature>
<evidence type="ECO:0000256" key="7">
    <source>
        <dbReference type="ARBA" id="ARBA00023306"/>
    </source>
</evidence>
<gene>
    <name evidence="8" type="primary">divIB</name>
    <name evidence="11" type="ORF">E5S68_00285</name>
</gene>
<keyword evidence="4 8" id="KW-0812">Transmembrane</keyword>
<evidence type="ECO:0000256" key="1">
    <source>
        <dbReference type="ARBA" id="ARBA00004370"/>
    </source>
</evidence>
<feature type="compositionally biased region" description="Acidic residues" evidence="9">
    <location>
        <begin position="387"/>
        <end position="396"/>
    </location>
</feature>
<evidence type="ECO:0000313" key="12">
    <source>
        <dbReference type="Proteomes" id="UP000297986"/>
    </source>
</evidence>
<evidence type="ECO:0000256" key="6">
    <source>
        <dbReference type="ARBA" id="ARBA00023136"/>
    </source>
</evidence>
<dbReference type="Pfam" id="PF08478">
    <property type="entry name" value="POTRA_1"/>
    <property type="match status" value="1"/>
</dbReference>
<evidence type="ECO:0000256" key="9">
    <source>
        <dbReference type="SAM" id="MobiDB-lite"/>
    </source>
</evidence>
<evidence type="ECO:0000313" key="11">
    <source>
        <dbReference type="EMBL" id="TGN91440.1"/>
    </source>
</evidence>
<dbReference type="Gene3D" id="3.40.50.10960">
    <property type="match status" value="1"/>
</dbReference>
<dbReference type="RefSeq" id="WP_135781864.1">
    <property type="nucleotide sequence ID" value="NZ_JADMRL010000002.1"/>
</dbReference>
<evidence type="ECO:0000256" key="3">
    <source>
        <dbReference type="ARBA" id="ARBA00022618"/>
    </source>
</evidence>
<dbReference type="GO" id="GO:0043093">
    <property type="term" value="P:FtsZ-dependent cytokinesis"/>
    <property type="evidence" value="ECO:0007669"/>
    <property type="project" value="UniProtKB-UniRule"/>
</dbReference>
<dbReference type="InterPro" id="IPR026580">
    <property type="entry name" value="DivIB"/>
</dbReference>
<evidence type="ECO:0000256" key="2">
    <source>
        <dbReference type="ARBA" id="ARBA00022475"/>
    </source>
</evidence>
<protein>
    <recommendedName>
        <fullName evidence="8">Cell division protein DivIB</fullName>
    </recommendedName>
</protein>
<name>A0A4Z1DVT5_9STRE</name>
<keyword evidence="6 8" id="KW-0472">Membrane</keyword>
<keyword evidence="3 8" id="KW-0132">Cell division</keyword>
<accession>A0A4Z1DVT5</accession>
<sequence>MTDKKKQNTPKEVTKLSEWQRRNQEYQKKKQLEEQEEKEKKAQEEKERQELLKEKAISEEQEIDEVALGMEDPEDQTEETDDDSEHVELADQDDEETSEAEEEEGVEEKIIYISEIPEESSEEEVAKKSKKERLIAKRHIYRALPILVISTLVAIFSTYLMTPIAKQKVIEFSGNNNVDQNLLFKKSQIKDKDYTLTTFLNSEIYLANMKAASPWIKDISMHYAFPTTFKVQVTEYQVFGYYVTEEDHYPILENGEVVESQVASDQLASTYLIVRFSDRDLVRQFVKQMGKVSASIKEEIETVDLTPSKVTKDLVTLTMKDGTKVLVPISQIKRKLPYYHQIRKLVEDGSVIDMEAGIYSYNSETMATLAQEKKEKEQEEKSMKTEEGEESEESSTESEQSVAPLEGQETLPTE</sequence>
<dbReference type="PANTHER" id="PTHR37820:SF1">
    <property type="entry name" value="CELL DIVISION PROTEIN FTSQ"/>
    <property type="match status" value="1"/>
</dbReference>
<dbReference type="InterPro" id="IPR050487">
    <property type="entry name" value="FtsQ_DivIB"/>
</dbReference>
<feature type="compositionally biased region" description="Basic and acidic residues" evidence="9">
    <location>
        <begin position="371"/>
        <end position="386"/>
    </location>
</feature>
<dbReference type="AlphaFoldDB" id="A0A4Z1DVT5"/>
<feature type="region of interest" description="Disordered" evidence="9">
    <location>
        <begin position="1"/>
        <end position="108"/>
    </location>
</feature>
<dbReference type="GO" id="GO:0005886">
    <property type="term" value="C:plasma membrane"/>
    <property type="evidence" value="ECO:0007669"/>
    <property type="project" value="UniProtKB-SubCell"/>
</dbReference>
<dbReference type="EMBL" id="SRRP01000001">
    <property type="protein sequence ID" value="TGN91440.1"/>
    <property type="molecule type" value="Genomic_DNA"/>
</dbReference>
<keyword evidence="12" id="KW-1185">Reference proteome</keyword>
<evidence type="ECO:0000256" key="8">
    <source>
        <dbReference type="HAMAP-Rule" id="MF_00912"/>
    </source>
</evidence>
<reference evidence="11 12" key="1">
    <citation type="submission" date="2019-04" db="EMBL/GenBank/DDBJ databases">
        <title>Genome sequencing of Streptococcus rubneri DSM 26920(T).</title>
        <authorList>
            <person name="Kook J.-K."/>
            <person name="Park S.-N."/>
            <person name="Lim Y.K."/>
        </authorList>
    </citation>
    <scope>NUCLEOTIDE SEQUENCE [LARGE SCALE GENOMIC DNA]</scope>
    <source>
        <strain evidence="11 12">DSM 26920</strain>
    </source>
</reference>
<dbReference type="Proteomes" id="UP000297986">
    <property type="component" value="Unassembled WGS sequence"/>
</dbReference>
<dbReference type="HAMAP" id="MF_00912">
    <property type="entry name" value="DivIB"/>
    <property type="match status" value="1"/>
</dbReference>
<evidence type="ECO:0000256" key="5">
    <source>
        <dbReference type="ARBA" id="ARBA00022989"/>
    </source>
</evidence>
<evidence type="ECO:0000256" key="4">
    <source>
        <dbReference type="ARBA" id="ARBA00022692"/>
    </source>
</evidence>
<feature type="region of interest" description="Disordered" evidence="9">
    <location>
        <begin position="369"/>
        <end position="414"/>
    </location>
</feature>
<evidence type="ECO:0000259" key="10">
    <source>
        <dbReference type="PROSITE" id="PS51779"/>
    </source>
</evidence>
<organism evidence="11 12">
    <name type="scientific">Streptococcus rubneri</name>
    <dbReference type="NCBI Taxonomy" id="1234680"/>
    <lineage>
        <taxon>Bacteria</taxon>
        <taxon>Bacillati</taxon>
        <taxon>Bacillota</taxon>
        <taxon>Bacilli</taxon>
        <taxon>Lactobacillales</taxon>
        <taxon>Streptococcaceae</taxon>
        <taxon>Streptococcus</taxon>
    </lineage>
</organism>
<proteinExistence type="inferred from homology"/>
<keyword evidence="2 8" id="KW-1003">Cell membrane</keyword>
<feature type="domain" description="POTRA" evidence="10">
    <location>
        <begin position="165"/>
        <end position="236"/>
    </location>
</feature>
<keyword evidence="5 8" id="KW-1133">Transmembrane helix</keyword>
<comment type="caution">
    <text evidence="11">The sequence shown here is derived from an EMBL/GenBank/DDBJ whole genome shotgun (WGS) entry which is preliminary data.</text>
</comment>
<dbReference type="OrthoDB" id="1819027at2"/>
<feature type="transmembrane region" description="Helical" evidence="8">
    <location>
        <begin position="140"/>
        <end position="161"/>
    </location>
</feature>
<comment type="function">
    <text evidence="8">Cell division protein that may be involved in stabilizing or promoting the assembly of the division complex.</text>
</comment>
<dbReference type="PANTHER" id="PTHR37820">
    <property type="entry name" value="CELL DIVISION PROTEIN DIVIB"/>
    <property type="match status" value="1"/>
</dbReference>
<comment type="similarity">
    <text evidence="8">Belongs to the FtsQ/DivIB family. DivIB subfamily.</text>
</comment>
<dbReference type="Pfam" id="PF03799">
    <property type="entry name" value="FtsQ_DivIB_C"/>
    <property type="match status" value="1"/>
</dbReference>
<keyword evidence="7 8" id="KW-0131">Cell cycle</keyword>
<dbReference type="InterPro" id="IPR034746">
    <property type="entry name" value="POTRA"/>
</dbReference>
<comment type="subcellular location">
    <subcellularLocation>
        <location evidence="8">Cell membrane</location>
        <topology evidence="8">Single-pass type II membrane protein</topology>
    </subcellularLocation>
    <subcellularLocation>
        <location evidence="1">Membrane</location>
    </subcellularLocation>
    <text evidence="8">Localizes to the division septum.</text>
</comment>
<dbReference type="GO" id="GO:0032153">
    <property type="term" value="C:cell division site"/>
    <property type="evidence" value="ECO:0007669"/>
    <property type="project" value="UniProtKB-UniRule"/>
</dbReference>
<dbReference type="InterPro" id="IPR013685">
    <property type="entry name" value="POTRA_FtsQ_type"/>
</dbReference>
<dbReference type="PROSITE" id="PS51779">
    <property type="entry name" value="POTRA"/>
    <property type="match status" value="1"/>
</dbReference>
<feature type="compositionally biased region" description="Basic and acidic residues" evidence="9">
    <location>
        <begin position="12"/>
        <end position="58"/>
    </location>
</feature>